<feature type="transmembrane region" description="Helical" evidence="1">
    <location>
        <begin position="35"/>
        <end position="53"/>
    </location>
</feature>
<keyword evidence="1" id="KW-1133">Transmembrane helix</keyword>
<proteinExistence type="predicted"/>
<keyword evidence="1" id="KW-0472">Membrane</keyword>
<organism evidence="2 3">
    <name type="scientific">Nitrincola iocasae</name>
    <dbReference type="NCBI Taxonomy" id="2614693"/>
    <lineage>
        <taxon>Bacteria</taxon>
        <taxon>Pseudomonadati</taxon>
        <taxon>Pseudomonadota</taxon>
        <taxon>Gammaproteobacteria</taxon>
        <taxon>Oceanospirillales</taxon>
        <taxon>Oceanospirillaceae</taxon>
        <taxon>Nitrincola</taxon>
    </lineage>
</organism>
<reference evidence="2 3" key="1">
    <citation type="submission" date="2019-09" db="EMBL/GenBank/DDBJ databases">
        <title>Nitrincola iocasae sp. nov., a bacterium isolated from the sediment collected at a cold seep field in South China Sea.</title>
        <authorList>
            <person name="Zhang H."/>
            <person name="Wang H."/>
            <person name="Li C."/>
        </authorList>
    </citation>
    <scope>NUCLEOTIDE SEQUENCE [LARGE SCALE GENOMIC DNA]</scope>
    <source>
        <strain evidence="2 3">KXZD1103</strain>
    </source>
</reference>
<dbReference type="AlphaFoldDB" id="A0A5J6LHU3"/>
<accession>A0A5J6LHU3</accession>
<dbReference type="KEGG" id="nik:F5I99_17345"/>
<protein>
    <recommendedName>
        <fullName evidence="4">MSHA biogenesis protein MshJ</fullName>
    </recommendedName>
</protein>
<gene>
    <name evidence="2" type="ORF">F5I99_17345</name>
</gene>
<dbReference type="Proteomes" id="UP000325606">
    <property type="component" value="Chromosome"/>
</dbReference>
<keyword evidence="3" id="KW-1185">Reference proteome</keyword>
<dbReference type="EMBL" id="CP044222">
    <property type="protein sequence ID" value="QEW08115.1"/>
    <property type="molecule type" value="Genomic_DNA"/>
</dbReference>
<evidence type="ECO:0000313" key="3">
    <source>
        <dbReference type="Proteomes" id="UP000325606"/>
    </source>
</evidence>
<evidence type="ECO:0000256" key="1">
    <source>
        <dbReference type="SAM" id="Phobius"/>
    </source>
</evidence>
<sequence length="249" mass="28142">MQSTELLPGKYRGHTMKIWAGFSRQIEKRSLRERGIILVVAILIVLLLTDTLLTDPDRRQIQQQAQQLSRQQSELATLKVQEAELLQSLSADPNIALRERATHLEAEVLHAREALDQEFARFISPDQMNSALRALVGVTEGVSLLSLRSLPTEIVFSAPETDPDGTAEADTDTEQTSMPAEVASGVYRRGVELELTGNYHGLVRYLDMLSELPWVISWEQVQVLSDNYPDTLFRLRLYTLTLDEGWLRV</sequence>
<evidence type="ECO:0008006" key="4">
    <source>
        <dbReference type="Google" id="ProtNLM"/>
    </source>
</evidence>
<keyword evidence="1" id="KW-0812">Transmembrane</keyword>
<name>A0A5J6LHU3_9GAMM</name>
<evidence type="ECO:0000313" key="2">
    <source>
        <dbReference type="EMBL" id="QEW08115.1"/>
    </source>
</evidence>